<accession>A0ACC2MR09</accession>
<evidence type="ECO:0000313" key="1">
    <source>
        <dbReference type="EMBL" id="KAJ8647855.1"/>
    </source>
</evidence>
<dbReference type="EMBL" id="CM056809">
    <property type="protein sequence ID" value="KAJ8647855.1"/>
    <property type="molecule type" value="Genomic_DNA"/>
</dbReference>
<comment type="caution">
    <text evidence="1">The sequence shown here is derived from an EMBL/GenBank/DDBJ whole genome shotgun (WGS) entry which is preliminary data.</text>
</comment>
<protein>
    <submittedName>
        <fullName evidence="1">Uncharacterized protein</fullName>
    </submittedName>
</protein>
<sequence>MTKVYPNIASEVQRPDSGRCEPKVLTVWKKSLLFNCTGFTVFDTKGNLVFRVDNYVAGNKGEIVLMDAAGKPLLTIRRKKLSLGVQWLVFNGEEAVNPRFSVKKHVRLLSSKSLAHVTPGREPKQVLYDVEGSFSRRCCKVYDDKRCPVAEIKCKEAVGGVTFGADVFRLVVEPQLDTTVAMSLVIMLDQMFGPR</sequence>
<keyword evidence="2" id="KW-1185">Reference proteome</keyword>
<proteinExistence type="predicted"/>
<organism evidence="1 2">
    <name type="scientific">Persea americana</name>
    <name type="common">Avocado</name>
    <dbReference type="NCBI Taxonomy" id="3435"/>
    <lineage>
        <taxon>Eukaryota</taxon>
        <taxon>Viridiplantae</taxon>
        <taxon>Streptophyta</taxon>
        <taxon>Embryophyta</taxon>
        <taxon>Tracheophyta</taxon>
        <taxon>Spermatophyta</taxon>
        <taxon>Magnoliopsida</taxon>
        <taxon>Magnoliidae</taxon>
        <taxon>Laurales</taxon>
        <taxon>Lauraceae</taxon>
        <taxon>Persea</taxon>
    </lineage>
</organism>
<gene>
    <name evidence="1" type="ORF">MRB53_000878</name>
</gene>
<dbReference type="Proteomes" id="UP001234297">
    <property type="component" value="Chromosome 1"/>
</dbReference>
<name>A0ACC2MR09_PERAE</name>
<evidence type="ECO:0000313" key="2">
    <source>
        <dbReference type="Proteomes" id="UP001234297"/>
    </source>
</evidence>
<reference evidence="1 2" key="1">
    <citation type="journal article" date="2022" name="Hortic Res">
        <title>A haplotype resolved chromosomal level avocado genome allows analysis of novel avocado genes.</title>
        <authorList>
            <person name="Nath O."/>
            <person name="Fletcher S.J."/>
            <person name="Hayward A."/>
            <person name="Shaw L.M."/>
            <person name="Masouleh A.K."/>
            <person name="Furtado A."/>
            <person name="Henry R.J."/>
            <person name="Mitter N."/>
        </authorList>
    </citation>
    <scope>NUCLEOTIDE SEQUENCE [LARGE SCALE GENOMIC DNA]</scope>
    <source>
        <strain evidence="2">cv. Hass</strain>
    </source>
</reference>